<dbReference type="Proteomes" id="UP000006008">
    <property type="component" value="Unassembled WGS sequence"/>
</dbReference>
<organism evidence="1 2">
    <name type="scientific">Alistipes indistinctus YIT 12060</name>
    <dbReference type="NCBI Taxonomy" id="742725"/>
    <lineage>
        <taxon>Bacteria</taxon>
        <taxon>Pseudomonadati</taxon>
        <taxon>Bacteroidota</taxon>
        <taxon>Bacteroidia</taxon>
        <taxon>Bacteroidales</taxon>
        <taxon>Rikenellaceae</taxon>
        <taxon>Alistipes</taxon>
    </lineage>
</organism>
<dbReference type="eggNOG" id="COG0438">
    <property type="taxonomic scope" value="Bacteria"/>
</dbReference>
<accession>G5H501</accession>
<dbReference type="SUPFAM" id="SSF53756">
    <property type="entry name" value="UDP-Glycosyltransferase/glycogen phosphorylase"/>
    <property type="match status" value="1"/>
</dbReference>
<dbReference type="Pfam" id="PF13692">
    <property type="entry name" value="Glyco_trans_1_4"/>
    <property type="match status" value="1"/>
</dbReference>
<evidence type="ECO:0008006" key="3">
    <source>
        <dbReference type="Google" id="ProtNLM"/>
    </source>
</evidence>
<protein>
    <recommendedName>
        <fullName evidence="3">Glycosyltransferase subfamily 4-like N-terminal domain-containing protein</fullName>
    </recommendedName>
</protein>
<reference evidence="1 2" key="1">
    <citation type="submission" date="2011-08" db="EMBL/GenBank/DDBJ databases">
        <title>The Genome Sequence of Alistipes indistinctus YIT 12060.</title>
        <authorList>
            <consortium name="The Broad Institute Genome Sequencing Platform"/>
            <person name="Earl A."/>
            <person name="Ward D."/>
            <person name="Feldgarden M."/>
            <person name="Gevers D."/>
            <person name="Morotomi M."/>
            <person name="Young S.K."/>
            <person name="Zeng Q."/>
            <person name="Gargeya S."/>
            <person name="Fitzgerald M."/>
            <person name="Haas B."/>
            <person name="Abouelleil A."/>
            <person name="Alvarado L."/>
            <person name="Arachchi H.M."/>
            <person name="Berlin A."/>
            <person name="Brown A."/>
            <person name="Chapman S.B."/>
            <person name="Chen Z."/>
            <person name="Dunbar C."/>
            <person name="Freedman E."/>
            <person name="Gearin G."/>
            <person name="Gellesch M."/>
            <person name="Goldberg J."/>
            <person name="Griggs A."/>
            <person name="Gujja S."/>
            <person name="Heiman D."/>
            <person name="Howarth C."/>
            <person name="Larson L."/>
            <person name="Lui A."/>
            <person name="MacDonald P.J.P."/>
            <person name="Montmayeur A."/>
            <person name="Murphy C."/>
            <person name="Neiman D."/>
            <person name="Pearson M."/>
            <person name="Priest M."/>
            <person name="Roberts A."/>
            <person name="Saif S."/>
            <person name="Shea T."/>
            <person name="Shenoy N."/>
            <person name="Sisk P."/>
            <person name="Stolte C."/>
            <person name="Sykes S."/>
            <person name="Wortman J."/>
            <person name="Nusbaum C."/>
            <person name="Birren B."/>
        </authorList>
    </citation>
    <scope>NUCLEOTIDE SEQUENCE [LARGE SCALE GENOMIC DNA]</scope>
    <source>
        <strain evidence="1 2">YIT 12060</strain>
    </source>
</reference>
<dbReference type="Gene3D" id="3.40.50.2000">
    <property type="entry name" value="Glycogen Phosphorylase B"/>
    <property type="match status" value="1"/>
</dbReference>
<name>G5H501_9BACT</name>
<dbReference type="STRING" id="742725.HMPREF9450_00011"/>
<gene>
    <name evidence="1" type="ORF">HMPREF9450_00011</name>
</gene>
<keyword evidence="2" id="KW-1185">Reference proteome</keyword>
<dbReference type="RefSeq" id="WP_009132817.1">
    <property type="nucleotide sequence ID" value="NZ_CP102250.1"/>
</dbReference>
<evidence type="ECO:0000313" key="2">
    <source>
        <dbReference type="Proteomes" id="UP000006008"/>
    </source>
</evidence>
<dbReference type="HOGENOM" id="CLU_060309_0_0_10"/>
<dbReference type="AlphaFoldDB" id="G5H501"/>
<dbReference type="GeneID" id="92816436"/>
<proteinExistence type="predicted"/>
<comment type="caution">
    <text evidence="1">The sequence shown here is derived from an EMBL/GenBank/DDBJ whole genome shotgun (WGS) entry which is preliminary data.</text>
</comment>
<evidence type="ECO:0000313" key="1">
    <source>
        <dbReference type="EMBL" id="EHB93518.1"/>
    </source>
</evidence>
<dbReference type="EMBL" id="ADLD01000002">
    <property type="protein sequence ID" value="EHB93518.1"/>
    <property type="molecule type" value="Genomic_DNA"/>
</dbReference>
<dbReference type="PATRIC" id="fig|742725.3.peg.8"/>
<sequence>MTMARILFISSNLASSLHGGWQCASRNLESMKRIAGEGAVDCEILPPFTVNSRANPVKRLWHALSALTRVIFTFRINGSSLGRERRIIEKLKQQSYTHIFVDSSLNGLLIRKIKKRTDVRVIVFFHNCEFSFIRRHLQSGNVGSVFRLLPAFVNEKLSVRYADCTVALNRRDGKLIEKLYGIPHALRIIPISLHDRFRHFHRLTQDGDTATEKVRTALFIGSNFYANRSGIEWFIAHVLPLVDIRLVIAGKGMDQLPVGTHPQIELHGSAPSLEAFYARADFVIAPIFTGGGMKVKIAEALMYDKPIIGTAEALEGYERADSIVVCNTASEFVSAIRTFATSPALTGSRRLFLDRYSFDATLPLFKTLLEC</sequence>